<name>A0A8H8UDR6_9HELO</name>
<evidence type="ECO:0000313" key="5">
    <source>
        <dbReference type="Proteomes" id="UP000443090"/>
    </source>
</evidence>
<keyword evidence="5" id="KW-1185">Reference proteome</keyword>
<feature type="compositionally biased region" description="Basic and acidic residues" evidence="1">
    <location>
        <begin position="287"/>
        <end position="305"/>
    </location>
</feature>
<feature type="compositionally biased region" description="Polar residues" evidence="1">
    <location>
        <begin position="652"/>
        <end position="666"/>
    </location>
</feature>
<feature type="region of interest" description="Disordered" evidence="1">
    <location>
        <begin position="503"/>
        <end position="567"/>
    </location>
</feature>
<feature type="region of interest" description="Disordered" evidence="1">
    <location>
        <begin position="619"/>
        <end position="666"/>
    </location>
</feature>
<dbReference type="Proteomes" id="UP000443090">
    <property type="component" value="Unassembled WGS sequence"/>
</dbReference>
<keyword evidence="2" id="KW-1133">Transmembrane helix</keyword>
<feature type="compositionally biased region" description="Acidic residues" evidence="1">
    <location>
        <begin position="625"/>
        <end position="639"/>
    </location>
</feature>
<feature type="compositionally biased region" description="Pro residues" evidence="1">
    <location>
        <begin position="448"/>
        <end position="462"/>
    </location>
</feature>
<feature type="non-terminal residue" evidence="4">
    <location>
        <position position="1"/>
    </location>
</feature>
<sequence>MHGLLKAALLLAPALASTLVVPEAEVQEFNAADYTPIADHSFALVSIEVPTKSRSPDEWDSQVLGFRIDVLKSEAACGFGNLTINGQLLPQGLEDNVMTGKGPISTERKGVVVASWQFHCINVNGQPEAQLLKLVVDLVDGKAMRDVGFSVAFKQTGATEIINIETDLSVPDEIVANPNPEGLQPVGGITDSSHYDIEEDIAALQWMRAQLEELHFLIAEKEQTIAQHMSDKFHKDIKDCDNLRCVMKAIAEKATRATRHIYGKLGGDEEIDGGDHGHFPKPPHWKLPKDPFHHGPKGNHTDCPPKHGKGNHTHPGPPFKRPHFGHKPLPICRYPPPPPHHRKPPGGHPGDHRPEPPHGPPHHGPGHDGPPPPPPPPPPHHGPEHGGPPPPPPPPPHNGRPGPPPDHSPPGPPPDHYGPEDEDRPHHPPHYNDPGPPGEFDEQQEHLGPPPGEDFPPPPPPHFDQFGGPPGHGPGKAPIFLKFTAIGILLAFLLVAIRRRSCNSGHKKSRRERREERQRRRAYRRAAKKHSITRFLSRFSPSTESEDEADDYEEKREELLADEEDRMSTTMTEEITEIRNAASIVEDIVAAEEGRAEGPVAAMPIPISEASSLVQDFDIGSQVGDGEELPAYEDNDGSEDSSFIADGFRYTPGSSEYSPAHSASGS</sequence>
<feature type="region of interest" description="Disordered" evidence="1">
    <location>
        <begin position="268"/>
        <end position="474"/>
    </location>
</feature>
<keyword evidence="2" id="KW-0812">Transmembrane</keyword>
<proteinExistence type="predicted"/>
<comment type="caution">
    <text evidence="4">The sequence shown here is derived from an EMBL/GenBank/DDBJ whole genome shotgun (WGS) entry which is preliminary data.</text>
</comment>
<feature type="compositionally biased region" description="Pro residues" evidence="1">
    <location>
        <begin position="357"/>
        <end position="416"/>
    </location>
</feature>
<feature type="compositionally biased region" description="Basic residues" evidence="1">
    <location>
        <begin position="519"/>
        <end position="532"/>
    </location>
</feature>
<accession>A0A8H8UDR6</accession>
<protein>
    <submittedName>
        <fullName evidence="4">Uncharacterized protein</fullName>
    </submittedName>
</protein>
<reference evidence="4 5" key="1">
    <citation type="submission" date="2018-05" db="EMBL/GenBank/DDBJ databases">
        <title>Genome sequencing and assembly of the regulated plant pathogen Lachnellula willkommii and related sister species for the development of diagnostic species identification markers.</title>
        <authorList>
            <person name="Giroux E."/>
            <person name="Bilodeau G."/>
        </authorList>
    </citation>
    <scope>NUCLEOTIDE SEQUENCE [LARGE SCALE GENOMIC DNA]</scope>
    <source>
        <strain evidence="4 5">CBS 160.35</strain>
    </source>
</reference>
<keyword evidence="3" id="KW-0732">Signal</keyword>
<keyword evidence="2" id="KW-0472">Membrane</keyword>
<evidence type="ECO:0000256" key="3">
    <source>
        <dbReference type="SAM" id="SignalP"/>
    </source>
</evidence>
<evidence type="ECO:0000256" key="1">
    <source>
        <dbReference type="SAM" id="MobiDB-lite"/>
    </source>
</evidence>
<dbReference type="EMBL" id="QGMI01000477">
    <property type="protein sequence ID" value="TVY40052.1"/>
    <property type="molecule type" value="Genomic_DNA"/>
</dbReference>
<feature type="chain" id="PRO_5034287841" evidence="3">
    <location>
        <begin position="17"/>
        <end position="666"/>
    </location>
</feature>
<dbReference type="AlphaFoldDB" id="A0A8H8UDR6"/>
<organism evidence="4 5">
    <name type="scientific">Lachnellula occidentalis</name>
    <dbReference type="NCBI Taxonomy" id="215460"/>
    <lineage>
        <taxon>Eukaryota</taxon>
        <taxon>Fungi</taxon>
        <taxon>Dikarya</taxon>
        <taxon>Ascomycota</taxon>
        <taxon>Pezizomycotina</taxon>
        <taxon>Leotiomycetes</taxon>
        <taxon>Helotiales</taxon>
        <taxon>Lachnaceae</taxon>
        <taxon>Lachnellula</taxon>
    </lineage>
</organism>
<evidence type="ECO:0000256" key="2">
    <source>
        <dbReference type="SAM" id="Phobius"/>
    </source>
</evidence>
<feature type="signal peptide" evidence="3">
    <location>
        <begin position="1"/>
        <end position="16"/>
    </location>
</feature>
<dbReference type="OrthoDB" id="4225201at2759"/>
<gene>
    <name evidence="4" type="ORF">LOCC1_G005215</name>
</gene>
<evidence type="ECO:0000313" key="4">
    <source>
        <dbReference type="EMBL" id="TVY40052.1"/>
    </source>
</evidence>
<feature type="transmembrane region" description="Helical" evidence="2">
    <location>
        <begin position="479"/>
        <end position="497"/>
    </location>
</feature>
<feature type="compositionally biased region" description="Basic and acidic residues" evidence="1">
    <location>
        <begin position="417"/>
        <end position="426"/>
    </location>
</feature>